<reference evidence="1 2" key="1">
    <citation type="submission" date="2021-01" db="EMBL/GenBank/DDBJ databases">
        <title>Characterization of a novel blaVMB-2- harboring plasmid in Vibrio diabolicus.</title>
        <authorList>
            <person name="Liu M."/>
        </authorList>
    </citation>
    <scope>NUCLEOTIDE SEQUENCE [LARGE SCALE GENOMIC DNA]</scope>
    <source>
        <strain evidence="1 2">SLV18</strain>
    </source>
</reference>
<gene>
    <name evidence="1" type="ORF">JOS67_15100</name>
</gene>
<organism evidence="1 2">
    <name type="scientific">Vibrio diabolicus</name>
    <dbReference type="NCBI Taxonomy" id="50719"/>
    <lineage>
        <taxon>Bacteria</taxon>
        <taxon>Pseudomonadati</taxon>
        <taxon>Pseudomonadota</taxon>
        <taxon>Gammaproteobacteria</taxon>
        <taxon>Vibrionales</taxon>
        <taxon>Vibrionaceae</taxon>
        <taxon>Vibrio</taxon>
        <taxon>Vibrio diabolicus subgroup</taxon>
    </lineage>
</organism>
<dbReference type="RefSeq" id="WP_203346786.1">
    <property type="nucleotide sequence ID" value="NZ_CP069195.1"/>
</dbReference>
<evidence type="ECO:0000313" key="2">
    <source>
        <dbReference type="Proteomes" id="UP000596337"/>
    </source>
</evidence>
<evidence type="ECO:0000313" key="1">
    <source>
        <dbReference type="EMBL" id="QRG82867.1"/>
    </source>
</evidence>
<sequence length="282" mass="31243">MNENLLSTTLMSACIVLVGCATTSNPSVYDEGHSKAFNIAQAGGLYGVKDHIIPREEYESLKLTTSTAINTQLFTSSLGANMDLSSGLGLGLLTSVLEQPGTASRNSIIAWMPQNEANSAKEAQAKLVKKMKDAMESTLKEMGLAYEATNGNSDRKVEFYFHSTDFGCPEYQQGMTNQDLCYIATEIFEPRETIAPSFTSSAQKTYAFESNHKVYYHRFRITPGRDSNVPTDQMYASISSQLPQWVYLYISSGHIQIEDTTVKAPYLLERGKAHLFIHPEKS</sequence>
<dbReference type="Proteomes" id="UP000596337">
    <property type="component" value="Chromosome 1"/>
</dbReference>
<protein>
    <submittedName>
        <fullName evidence="1">Uncharacterized protein</fullName>
    </submittedName>
</protein>
<accession>A0AA92R6T8</accession>
<dbReference type="EMBL" id="CP069195">
    <property type="protein sequence ID" value="QRG82867.1"/>
    <property type="molecule type" value="Genomic_DNA"/>
</dbReference>
<name>A0AA92R6T8_9VIBR</name>
<proteinExistence type="predicted"/>
<dbReference type="AlphaFoldDB" id="A0AA92R6T8"/>